<evidence type="ECO:0000256" key="2">
    <source>
        <dbReference type="SAM" id="SignalP"/>
    </source>
</evidence>
<feature type="transmembrane region" description="Helical" evidence="1">
    <location>
        <begin position="583"/>
        <end position="602"/>
    </location>
</feature>
<proteinExistence type="predicted"/>
<dbReference type="Pfam" id="PF00391">
    <property type="entry name" value="PEP-utilizers"/>
    <property type="match status" value="1"/>
</dbReference>
<feature type="chain" id="PRO_5043420799" evidence="2">
    <location>
        <begin position="20"/>
        <end position="1170"/>
    </location>
</feature>
<gene>
    <name evidence="4" type="ORF">QX249_11895</name>
</gene>
<keyword evidence="1" id="KW-1133">Transmembrane helix</keyword>
<accession>A0AAW8Q0G7</accession>
<dbReference type="InterPro" id="IPR036637">
    <property type="entry name" value="Phosphohistidine_dom_sf"/>
</dbReference>
<dbReference type="InterPro" id="IPR008279">
    <property type="entry name" value="PEP-util_enz_mobile_dom"/>
</dbReference>
<feature type="signal peptide" evidence="2">
    <location>
        <begin position="1"/>
        <end position="19"/>
    </location>
</feature>
<sequence length="1170" mass="129969">MRWKPLLLVGVLTPSTAFAFPVVVGSITQSLLFMVLFGAGATAYAAKKSRKALIATLSASLLFCAYIISTSVATDALSLKAQHFPSEALSQKSQDNMDRSNQLMKTISIFKAERLILNDGYVPIQVADKPVPFIDGLNTFASKNSKEAEEYLLRTGAKGAILFSNYLTPAVNLANELTAFQENIFIVSTSKGMTYSTSNGIDYSKSYLDEFLTGGVFGVKAALEKIEYHVQCKIKGNTGGENDTLCNAKPSKVDLFLHNETKQSMLSAYNVLVLGGDDMLNSYLSMGSKALPIPVMLTMKDEEWKSLAESMDGSKPLLVSFTDNHSESIQEKLTEYVKAKLLSQKVIGGKAEYSNGVYWVQKGADSSKDELHEYYFPLSVEYTLASDFYSISPPLPTDNYITPFHHNSDRHMSATTLYAEQRNHEEIRLLCFTKNCIDRLPPSSSSFNTTYIEPSKQFSFKDYSLVVDKIGFQKDKPVVIVTEDASTSLLGYYLAHDLVSKGYNFLGFTNLYNGIFGGTYLNPLAKGEDEEFYYDDIRVRVDTTIQEIALFFTPSSPYQVSSVWLILIGAVLGLGISIRAFPLYVKVTSLSVAVYFSVYGSMWVQSPISEYQSLFIPNWAYIALTGVLTAIRLKHIYDNGIRRLSCAAEIAVMALLITLAFSPVMDRFYFGVLAASVVVSLLRLWLCNNDAVSVVGDKFLFTRPFVSGFEGYLVNAGGHLNLLQLLPSKKWIVRSNHLTPLESGAGGFYDSFVVSRGEVNSVLFEETMRLCEEDKLGKEAARKTQFWVMPYKEFHQRGCAESHLGGHSLKAHYAIGDKFKVTEGLGGNEVMLDREADLVRTDKFVLQALERCEKELGCPVVIEFGISKMLTIDILQVRPQKLTPRADHEMLKMWRERGRGGRLIDFLNLDPMAQSIMFRMYNRNVVVADDGTYYVGSNPTRAFDLNVIRGVVDKLKVVAEDLSFIKSANTELVIDRVAEIVKPLTEMDTTGDVSIYGASVNELINECISIASKAHGGMPEKFCLSADRFKPHGDIGLKYVSKRDAVRFAMLLGFSSISKSVKLKGVPNKVSLDGWKAGYSDWPKGYVPKRGEQRLVVVEGELPKSEVSKFYLKTISDVDLKSVTLRCGHLESHLMHYVPKLGGIIATEGTTLSHLAITAKHFGIPMIIER</sequence>
<evidence type="ECO:0000259" key="3">
    <source>
        <dbReference type="Pfam" id="PF00391"/>
    </source>
</evidence>
<dbReference type="SUPFAM" id="SSF52009">
    <property type="entry name" value="Phosphohistidine domain"/>
    <property type="match status" value="1"/>
</dbReference>
<feature type="domain" description="PEP-utilising enzyme mobile" evidence="3">
    <location>
        <begin position="1130"/>
        <end position="1168"/>
    </location>
</feature>
<reference evidence="4" key="1">
    <citation type="submission" date="2023-06" db="EMBL/GenBank/DDBJ databases">
        <title>Genomic Diversity of Vibrio spp. and Metagenomic Analysis of Pathogens in Florida Gulf Coastal Waters Following Hurricane Ian.</title>
        <authorList>
            <person name="Brumfield K.D."/>
        </authorList>
    </citation>
    <scope>NUCLEOTIDE SEQUENCE</scope>
    <source>
        <strain evidence="4">WBS2B-138</strain>
    </source>
</reference>
<dbReference type="GO" id="GO:0016772">
    <property type="term" value="F:transferase activity, transferring phosphorus-containing groups"/>
    <property type="evidence" value="ECO:0007669"/>
    <property type="project" value="InterPro"/>
</dbReference>
<evidence type="ECO:0000313" key="5">
    <source>
        <dbReference type="Proteomes" id="UP001253193"/>
    </source>
</evidence>
<feature type="transmembrane region" description="Helical" evidence="1">
    <location>
        <begin position="614"/>
        <end position="632"/>
    </location>
</feature>
<feature type="transmembrane region" description="Helical" evidence="1">
    <location>
        <begin position="558"/>
        <end position="576"/>
    </location>
</feature>
<keyword evidence="1" id="KW-0472">Membrane</keyword>
<evidence type="ECO:0000313" key="4">
    <source>
        <dbReference type="EMBL" id="MDS1821363.1"/>
    </source>
</evidence>
<dbReference type="Proteomes" id="UP001253193">
    <property type="component" value="Unassembled WGS sequence"/>
</dbReference>
<feature type="transmembrane region" description="Helical" evidence="1">
    <location>
        <begin position="53"/>
        <end position="73"/>
    </location>
</feature>
<name>A0AAW8Q0G7_VIBPH</name>
<evidence type="ECO:0000256" key="1">
    <source>
        <dbReference type="SAM" id="Phobius"/>
    </source>
</evidence>
<organism evidence="4 5">
    <name type="scientific">Vibrio parahaemolyticus</name>
    <dbReference type="NCBI Taxonomy" id="670"/>
    <lineage>
        <taxon>Bacteria</taxon>
        <taxon>Pseudomonadati</taxon>
        <taxon>Pseudomonadota</taxon>
        <taxon>Gammaproteobacteria</taxon>
        <taxon>Vibrionales</taxon>
        <taxon>Vibrionaceae</taxon>
        <taxon>Vibrio</taxon>
    </lineage>
</organism>
<feature type="transmembrane region" description="Helical" evidence="1">
    <location>
        <begin position="644"/>
        <end position="662"/>
    </location>
</feature>
<keyword evidence="1" id="KW-0812">Transmembrane</keyword>
<dbReference type="Gene3D" id="3.50.30.10">
    <property type="entry name" value="Phosphohistidine domain"/>
    <property type="match status" value="1"/>
</dbReference>
<dbReference type="AlphaFoldDB" id="A0AAW8Q0G7"/>
<protein>
    <submittedName>
        <fullName evidence="4">PEP-utilizing enzyme</fullName>
    </submittedName>
</protein>
<comment type="caution">
    <text evidence="4">The sequence shown here is derived from an EMBL/GenBank/DDBJ whole genome shotgun (WGS) entry which is preliminary data.</text>
</comment>
<dbReference type="RefSeq" id="WP_311020246.1">
    <property type="nucleotide sequence ID" value="NZ_JAUHGG010000003.1"/>
</dbReference>
<dbReference type="EMBL" id="JAUHGG010000003">
    <property type="protein sequence ID" value="MDS1821363.1"/>
    <property type="molecule type" value="Genomic_DNA"/>
</dbReference>
<keyword evidence="2" id="KW-0732">Signal</keyword>